<dbReference type="GO" id="GO:0140575">
    <property type="term" value="F:transmembrane monodehydroascorbate reductase activity"/>
    <property type="evidence" value="ECO:0007669"/>
    <property type="project" value="InterPro"/>
</dbReference>
<evidence type="ECO:0000313" key="15">
    <source>
        <dbReference type="Proteomes" id="UP001215280"/>
    </source>
</evidence>
<name>A0AAD7J5R9_9AGAR</name>
<dbReference type="InterPro" id="IPR045150">
    <property type="entry name" value="CYB561D1/2"/>
</dbReference>
<evidence type="ECO:0000256" key="7">
    <source>
        <dbReference type="ARBA" id="ARBA00022982"/>
    </source>
</evidence>
<reference evidence="14" key="1">
    <citation type="submission" date="2023-03" db="EMBL/GenBank/DDBJ databases">
        <title>Massive genome expansion in bonnet fungi (Mycena s.s.) driven by repeated elements and novel gene families across ecological guilds.</title>
        <authorList>
            <consortium name="Lawrence Berkeley National Laboratory"/>
            <person name="Harder C.B."/>
            <person name="Miyauchi S."/>
            <person name="Viragh M."/>
            <person name="Kuo A."/>
            <person name="Thoen E."/>
            <person name="Andreopoulos B."/>
            <person name="Lu D."/>
            <person name="Skrede I."/>
            <person name="Drula E."/>
            <person name="Henrissat B."/>
            <person name="Morin E."/>
            <person name="Kohler A."/>
            <person name="Barry K."/>
            <person name="LaButti K."/>
            <person name="Morin E."/>
            <person name="Salamov A."/>
            <person name="Lipzen A."/>
            <person name="Mereny Z."/>
            <person name="Hegedus B."/>
            <person name="Baldrian P."/>
            <person name="Stursova M."/>
            <person name="Weitz H."/>
            <person name="Taylor A."/>
            <person name="Grigoriev I.V."/>
            <person name="Nagy L.G."/>
            <person name="Martin F."/>
            <person name="Kauserud H."/>
        </authorList>
    </citation>
    <scope>NUCLEOTIDE SEQUENCE</scope>
    <source>
        <strain evidence="14">CBHHK188m</strain>
    </source>
</reference>
<proteinExistence type="predicted"/>
<evidence type="ECO:0000256" key="3">
    <source>
        <dbReference type="ARBA" id="ARBA00022448"/>
    </source>
</evidence>
<keyword evidence="6" id="KW-0479">Metal-binding</keyword>
<feature type="transmembrane region" description="Helical" evidence="12">
    <location>
        <begin position="43"/>
        <end position="65"/>
    </location>
</feature>
<dbReference type="EMBL" id="JARJLG010000060">
    <property type="protein sequence ID" value="KAJ7756841.1"/>
    <property type="molecule type" value="Genomic_DNA"/>
</dbReference>
<dbReference type="PANTHER" id="PTHR15422">
    <property type="entry name" value="OS05G0565100 PROTEIN"/>
    <property type="match status" value="1"/>
</dbReference>
<dbReference type="Gene3D" id="1.20.120.1770">
    <property type="match status" value="1"/>
</dbReference>
<comment type="caution">
    <text evidence="14">The sequence shown here is derived from an EMBL/GenBank/DDBJ whole genome shotgun (WGS) entry which is preliminary data.</text>
</comment>
<evidence type="ECO:0000256" key="2">
    <source>
        <dbReference type="ARBA" id="ARBA00004141"/>
    </source>
</evidence>
<keyword evidence="8 12" id="KW-1133">Transmembrane helix</keyword>
<keyword evidence="7" id="KW-0249">Electron transport</keyword>
<sequence length="249" mass="27423">MDTDPNAEDYELLLPSEQSGQLNKARGQEDQLPTSEGRKGDVVAMYLTLSGAILFTAVTWVIVLVNNPLQAGWFALHPLLQSLSLVLLTYGILTLQPTSQQKTKVAGLARHQYAILGVGFPTIFLGTLAVMYNKYVHGAVHFRSWHGKIGIACMGWIFIQVVLGGGSVWFGGAAFGGGSKAKAIWKYHRLSGYVLFLALMFTVHLGGFWSNWGNKYCPLSMRIVAYIVSLAAMISGLYIRVRPSKMKFY</sequence>
<keyword evidence="10 12" id="KW-0472">Membrane</keyword>
<dbReference type="CDD" id="cd08761">
    <property type="entry name" value="Cyt_b561_CYB561D2_like"/>
    <property type="match status" value="1"/>
</dbReference>
<dbReference type="GO" id="GO:0016020">
    <property type="term" value="C:membrane"/>
    <property type="evidence" value="ECO:0007669"/>
    <property type="project" value="UniProtKB-SubCell"/>
</dbReference>
<dbReference type="Pfam" id="PF03188">
    <property type="entry name" value="Cytochrom_B561"/>
    <property type="match status" value="1"/>
</dbReference>
<evidence type="ECO:0000256" key="5">
    <source>
        <dbReference type="ARBA" id="ARBA00022692"/>
    </source>
</evidence>
<gene>
    <name evidence="14" type="ORF">DFH07DRAFT_474668</name>
</gene>
<organism evidence="14 15">
    <name type="scientific">Mycena maculata</name>
    <dbReference type="NCBI Taxonomy" id="230809"/>
    <lineage>
        <taxon>Eukaryota</taxon>
        <taxon>Fungi</taxon>
        <taxon>Dikarya</taxon>
        <taxon>Basidiomycota</taxon>
        <taxon>Agaricomycotina</taxon>
        <taxon>Agaricomycetes</taxon>
        <taxon>Agaricomycetidae</taxon>
        <taxon>Agaricales</taxon>
        <taxon>Marasmiineae</taxon>
        <taxon>Mycenaceae</taxon>
        <taxon>Mycena</taxon>
    </lineage>
</organism>
<evidence type="ECO:0000256" key="1">
    <source>
        <dbReference type="ARBA" id="ARBA00001970"/>
    </source>
</evidence>
<dbReference type="InterPro" id="IPR006593">
    <property type="entry name" value="Cyt_b561/ferric_Rdtase_TM"/>
</dbReference>
<evidence type="ECO:0000259" key="13">
    <source>
        <dbReference type="SMART" id="SM00665"/>
    </source>
</evidence>
<evidence type="ECO:0000256" key="11">
    <source>
        <dbReference type="SAM" id="MobiDB-lite"/>
    </source>
</evidence>
<dbReference type="PANTHER" id="PTHR15422:SF45">
    <property type="entry name" value="CYTOCHROME B561 DOMAIN-CONTAINING PROTEIN"/>
    <property type="match status" value="1"/>
</dbReference>
<accession>A0AAD7J5R9</accession>
<keyword evidence="9" id="KW-0408">Iron</keyword>
<keyword evidence="4" id="KW-0349">Heme</keyword>
<evidence type="ECO:0000313" key="14">
    <source>
        <dbReference type="EMBL" id="KAJ7756841.1"/>
    </source>
</evidence>
<dbReference type="GO" id="GO:0046872">
    <property type="term" value="F:metal ion binding"/>
    <property type="evidence" value="ECO:0007669"/>
    <property type="project" value="UniProtKB-KW"/>
</dbReference>
<comment type="cofactor">
    <cofactor evidence="1">
        <name>heme b</name>
        <dbReference type="ChEBI" id="CHEBI:60344"/>
    </cofactor>
</comment>
<comment type="subcellular location">
    <subcellularLocation>
        <location evidence="2">Membrane</location>
        <topology evidence="2">Multi-pass membrane protein</topology>
    </subcellularLocation>
</comment>
<evidence type="ECO:0000256" key="4">
    <source>
        <dbReference type="ARBA" id="ARBA00022617"/>
    </source>
</evidence>
<dbReference type="AlphaFoldDB" id="A0AAD7J5R9"/>
<dbReference type="Proteomes" id="UP001215280">
    <property type="component" value="Unassembled WGS sequence"/>
</dbReference>
<feature type="domain" description="Cytochrome b561" evidence="13">
    <location>
        <begin position="76"/>
        <end position="207"/>
    </location>
</feature>
<feature type="transmembrane region" description="Helical" evidence="12">
    <location>
        <begin position="223"/>
        <end position="241"/>
    </location>
</feature>
<feature type="transmembrane region" description="Helical" evidence="12">
    <location>
        <begin position="71"/>
        <end position="93"/>
    </location>
</feature>
<protein>
    <recommendedName>
        <fullName evidence="13">Cytochrome b561 domain-containing protein</fullName>
    </recommendedName>
</protein>
<feature type="transmembrane region" description="Helical" evidence="12">
    <location>
        <begin position="190"/>
        <end position="211"/>
    </location>
</feature>
<evidence type="ECO:0000256" key="8">
    <source>
        <dbReference type="ARBA" id="ARBA00022989"/>
    </source>
</evidence>
<keyword evidence="15" id="KW-1185">Reference proteome</keyword>
<evidence type="ECO:0000256" key="6">
    <source>
        <dbReference type="ARBA" id="ARBA00022723"/>
    </source>
</evidence>
<dbReference type="SMART" id="SM00665">
    <property type="entry name" value="B561"/>
    <property type="match status" value="1"/>
</dbReference>
<evidence type="ECO:0000256" key="10">
    <source>
        <dbReference type="ARBA" id="ARBA00023136"/>
    </source>
</evidence>
<keyword evidence="5 12" id="KW-0812">Transmembrane</keyword>
<keyword evidence="3" id="KW-0813">Transport</keyword>
<evidence type="ECO:0000256" key="9">
    <source>
        <dbReference type="ARBA" id="ARBA00023004"/>
    </source>
</evidence>
<evidence type="ECO:0000256" key="12">
    <source>
        <dbReference type="SAM" id="Phobius"/>
    </source>
</evidence>
<feature type="transmembrane region" description="Helical" evidence="12">
    <location>
        <begin position="113"/>
        <end position="135"/>
    </location>
</feature>
<feature type="region of interest" description="Disordered" evidence="11">
    <location>
        <begin position="15"/>
        <end position="36"/>
    </location>
</feature>
<feature type="transmembrane region" description="Helical" evidence="12">
    <location>
        <begin position="155"/>
        <end position="178"/>
    </location>
</feature>